<evidence type="ECO:0000313" key="2">
    <source>
        <dbReference type="EMBL" id="SCZ84954.1"/>
    </source>
</evidence>
<evidence type="ECO:0000313" key="3">
    <source>
        <dbReference type="Proteomes" id="UP000198729"/>
    </source>
</evidence>
<organism evidence="2 3">
    <name type="scientific">Nitrosomonas mobilis</name>
    <dbReference type="NCBI Taxonomy" id="51642"/>
    <lineage>
        <taxon>Bacteria</taxon>
        <taxon>Pseudomonadati</taxon>
        <taxon>Pseudomonadota</taxon>
        <taxon>Betaproteobacteria</taxon>
        <taxon>Nitrosomonadales</taxon>
        <taxon>Nitrosomonadaceae</taxon>
        <taxon>Nitrosomonas</taxon>
    </lineage>
</organism>
<evidence type="ECO:0000256" key="1">
    <source>
        <dbReference type="SAM" id="Phobius"/>
    </source>
</evidence>
<dbReference type="STRING" id="51642.NSMM_310036"/>
<dbReference type="Proteomes" id="UP000198729">
    <property type="component" value="Unassembled WGS sequence"/>
</dbReference>
<dbReference type="EMBL" id="FMWO01000038">
    <property type="protein sequence ID" value="SCZ84954.1"/>
    <property type="molecule type" value="Genomic_DNA"/>
</dbReference>
<keyword evidence="1" id="KW-1133">Transmembrane helix</keyword>
<name>A0A1G5SCM8_9PROT</name>
<keyword evidence="1" id="KW-0472">Membrane</keyword>
<proteinExistence type="predicted"/>
<keyword evidence="1" id="KW-0812">Transmembrane</keyword>
<gene>
    <name evidence="2" type="ORF">NSMM_310036</name>
</gene>
<feature type="transmembrane region" description="Helical" evidence="1">
    <location>
        <begin position="20"/>
        <end position="44"/>
    </location>
</feature>
<protein>
    <submittedName>
        <fullName evidence="2">Uncharacterized protein</fullName>
    </submittedName>
</protein>
<reference evidence="2 3" key="1">
    <citation type="submission" date="2016-10" db="EMBL/GenBank/DDBJ databases">
        <authorList>
            <person name="de Groot N.N."/>
        </authorList>
    </citation>
    <scope>NUCLEOTIDE SEQUENCE [LARGE SCALE GENOMIC DNA]</scope>
    <source>
        <strain evidence="2">1</strain>
    </source>
</reference>
<dbReference type="AlphaFoldDB" id="A0A1G5SCM8"/>
<sequence>MHGASVDRILVSWLRNMVTLFHLFVAVMGTGFVSIIVLMLVLFLPHKFHPFK</sequence>
<keyword evidence="3" id="KW-1185">Reference proteome</keyword>
<accession>A0A1G5SCM8</accession>